<evidence type="ECO:0000313" key="12">
    <source>
        <dbReference type="EMBL" id="KIR42286.1"/>
    </source>
</evidence>
<dbReference type="SUPFAM" id="SSF46565">
    <property type="entry name" value="Chaperone J-domain"/>
    <property type="match status" value="1"/>
</dbReference>
<evidence type="ECO:0000256" key="6">
    <source>
        <dbReference type="ARBA" id="ARBA00022723"/>
    </source>
</evidence>
<dbReference type="Proteomes" id="UP000053392">
    <property type="component" value="Unassembled WGS sequence"/>
</dbReference>
<evidence type="ECO:0000259" key="10">
    <source>
        <dbReference type="PROSITE" id="PS50076"/>
    </source>
</evidence>
<feature type="domain" description="J" evidence="10">
    <location>
        <begin position="17"/>
        <end position="99"/>
    </location>
</feature>
<feature type="compositionally biased region" description="Basic and acidic residues" evidence="9">
    <location>
        <begin position="157"/>
        <end position="167"/>
    </location>
</feature>
<dbReference type="InterPro" id="IPR001623">
    <property type="entry name" value="DnaJ_domain"/>
</dbReference>
<dbReference type="GO" id="GO:0005634">
    <property type="term" value="C:nucleus"/>
    <property type="evidence" value="ECO:0007669"/>
    <property type="project" value="UniProtKB-SubCell"/>
</dbReference>
<dbReference type="InterPro" id="IPR036671">
    <property type="entry name" value="DPH_MB_sf"/>
</dbReference>
<dbReference type="UniPathway" id="UPA00559"/>
<dbReference type="Pfam" id="PF05207">
    <property type="entry name" value="Zn_ribbon_CSL"/>
    <property type="match status" value="1"/>
</dbReference>
<comment type="subcellular location">
    <subcellularLocation>
        <location evidence="3">Cytoplasm</location>
    </subcellularLocation>
    <subcellularLocation>
        <location evidence="2">Nucleus</location>
    </subcellularLocation>
</comment>
<comment type="similarity">
    <text evidence="4">Belongs to the DPH4 family.</text>
</comment>
<gene>
    <name evidence="12" type="ORF">I313_01508</name>
</gene>
<dbReference type="GO" id="GO:0046872">
    <property type="term" value="F:metal ion binding"/>
    <property type="evidence" value="ECO:0007669"/>
    <property type="project" value="UniProtKB-KW"/>
</dbReference>
<protein>
    <recommendedName>
        <fullName evidence="5">Diphthamide biosynthesis protein 4</fullName>
    </recommendedName>
</protein>
<dbReference type="PROSITE" id="PS50076">
    <property type="entry name" value="DNAJ_2"/>
    <property type="match status" value="1"/>
</dbReference>
<name>A0A0D0V4F7_9TREE</name>
<dbReference type="Gene3D" id="3.10.660.10">
    <property type="entry name" value="DPH Zinc finger"/>
    <property type="match status" value="1"/>
</dbReference>
<feature type="compositionally biased region" description="Polar residues" evidence="9">
    <location>
        <begin position="51"/>
        <end position="66"/>
    </location>
</feature>
<dbReference type="Gene3D" id="1.10.287.110">
    <property type="entry name" value="DnaJ domain"/>
    <property type="match status" value="1"/>
</dbReference>
<evidence type="ECO:0000256" key="5">
    <source>
        <dbReference type="ARBA" id="ARBA00021797"/>
    </source>
</evidence>
<dbReference type="PANTHER" id="PTHR21454">
    <property type="entry name" value="DPH3 HOMOLOG-RELATED"/>
    <property type="match status" value="1"/>
</dbReference>
<dbReference type="PROSITE" id="PS51074">
    <property type="entry name" value="DPH_MB"/>
    <property type="match status" value="1"/>
</dbReference>
<keyword evidence="13" id="KW-1185">Reference proteome</keyword>
<dbReference type="PRINTS" id="PR00625">
    <property type="entry name" value="JDOMAIN"/>
</dbReference>
<evidence type="ECO:0000259" key="11">
    <source>
        <dbReference type="PROSITE" id="PS51074"/>
    </source>
</evidence>
<feature type="region of interest" description="Disordered" evidence="9">
    <location>
        <begin position="152"/>
        <end position="174"/>
    </location>
</feature>
<dbReference type="InterPro" id="IPR036869">
    <property type="entry name" value="J_dom_sf"/>
</dbReference>
<sequence>MQQTGPHPGNISAPPIDYYAVLGLLPGADTGEVNKAWRKLVLLHHPDKNPSSRQNLGGTQTNQEENANGGGTSNLEAKALNEKIHLINQARLILTSPQLKDEWLAAFSAWTRSSQGLQGVHETGGSLRAGDGGRGPHVFRHISLDEFTPHYVDGTTESEHEAKAEKKEEEEEEEPQYFTYPCRCSGHFVISVEQLEEGVEVVGCEGCGEWVRVGYEVVEDV</sequence>
<dbReference type="HOGENOM" id="CLU_1422145_0_0_1"/>
<dbReference type="InterPro" id="IPR007872">
    <property type="entry name" value="DPH_MB_dom"/>
</dbReference>
<proteinExistence type="inferred from homology"/>
<evidence type="ECO:0000256" key="7">
    <source>
        <dbReference type="ARBA" id="ARBA00023004"/>
    </source>
</evidence>
<evidence type="ECO:0000256" key="8">
    <source>
        <dbReference type="ARBA" id="ARBA00023242"/>
    </source>
</evidence>
<keyword evidence="7" id="KW-0408">Iron</keyword>
<dbReference type="AlphaFoldDB" id="A0A0D0V4F7"/>
<dbReference type="PANTHER" id="PTHR21454:SF49">
    <property type="entry name" value="RE24848P"/>
    <property type="match status" value="1"/>
</dbReference>
<dbReference type="SUPFAM" id="SSF144217">
    <property type="entry name" value="CSL zinc finger"/>
    <property type="match status" value="1"/>
</dbReference>
<accession>A0A0D0V4F7</accession>
<evidence type="ECO:0000313" key="13">
    <source>
        <dbReference type="Proteomes" id="UP000053392"/>
    </source>
</evidence>
<keyword evidence="8" id="KW-0539">Nucleus</keyword>
<evidence type="ECO:0000256" key="2">
    <source>
        <dbReference type="ARBA" id="ARBA00004123"/>
    </source>
</evidence>
<evidence type="ECO:0000256" key="9">
    <source>
        <dbReference type="SAM" id="MobiDB-lite"/>
    </source>
</evidence>
<evidence type="ECO:0000256" key="3">
    <source>
        <dbReference type="ARBA" id="ARBA00004496"/>
    </source>
</evidence>
<evidence type="ECO:0000256" key="4">
    <source>
        <dbReference type="ARBA" id="ARBA00006169"/>
    </source>
</evidence>
<dbReference type="GO" id="GO:0017183">
    <property type="term" value="P:protein histidyl modification to diphthamide"/>
    <property type="evidence" value="ECO:0007669"/>
    <property type="project" value="UniProtKB-UniPathway"/>
</dbReference>
<comment type="function">
    <text evidence="1">Required for the first step of diphthamide biosynthesis, the transfer of 3-amino-3-carboxypropyl from S-adenosyl-L-methionine to a histidine residue. Diphthamide is a post-translational modification of histidine which occurs in elongation factor 2.</text>
</comment>
<keyword evidence="6" id="KW-0479">Metal-binding</keyword>
<dbReference type="GO" id="GO:0005737">
    <property type="term" value="C:cytoplasm"/>
    <property type="evidence" value="ECO:0007669"/>
    <property type="project" value="UniProtKB-SubCell"/>
</dbReference>
<organism evidence="12 13">
    <name type="scientific">Cryptococcus deuterogattii Ram5</name>
    <dbReference type="NCBI Taxonomy" id="1296110"/>
    <lineage>
        <taxon>Eukaryota</taxon>
        <taxon>Fungi</taxon>
        <taxon>Dikarya</taxon>
        <taxon>Basidiomycota</taxon>
        <taxon>Agaricomycotina</taxon>
        <taxon>Tremellomycetes</taxon>
        <taxon>Tremellales</taxon>
        <taxon>Cryptococcaceae</taxon>
        <taxon>Cryptococcus</taxon>
        <taxon>Cryptococcus gattii species complex</taxon>
    </lineage>
</organism>
<dbReference type="Pfam" id="PF00226">
    <property type="entry name" value="DnaJ"/>
    <property type="match status" value="1"/>
</dbReference>
<dbReference type="SMART" id="SM00271">
    <property type="entry name" value="DnaJ"/>
    <property type="match status" value="1"/>
</dbReference>
<dbReference type="EMBL" id="KN847898">
    <property type="protein sequence ID" value="KIR42286.1"/>
    <property type="molecule type" value="Genomic_DNA"/>
</dbReference>
<dbReference type="CDD" id="cd06257">
    <property type="entry name" value="DnaJ"/>
    <property type="match status" value="1"/>
</dbReference>
<feature type="domain" description="DPH-type MB" evidence="11">
    <location>
        <begin position="138"/>
        <end position="216"/>
    </location>
</feature>
<evidence type="ECO:0000256" key="1">
    <source>
        <dbReference type="ARBA" id="ARBA00003474"/>
    </source>
</evidence>
<dbReference type="OrthoDB" id="2574021at2759"/>
<dbReference type="InterPro" id="IPR044248">
    <property type="entry name" value="DPH3/4-like"/>
</dbReference>
<reference evidence="12 13" key="1">
    <citation type="submission" date="2015-01" db="EMBL/GenBank/DDBJ databases">
        <title>The Genome Sequence of Cryptococcus gattii Ram5.</title>
        <authorList>
            <consortium name="The Broad Institute Genomics Platform"/>
            <person name="Cuomo C."/>
            <person name="Litvintseva A."/>
            <person name="Chen Y."/>
            <person name="Heitman J."/>
            <person name="Sun S."/>
            <person name="Springer D."/>
            <person name="Dromer F."/>
            <person name="Young S."/>
            <person name="Zeng Q."/>
            <person name="Gargeya S."/>
            <person name="Abouelleil A."/>
            <person name="Alvarado L."/>
            <person name="Chapman S.B."/>
            <person name="Gainer-Dewar J."/>
            <person name="Goldberg J."/>
            <person name="Griggs A."/>
            <person name="Gujja S."/>
            <person name="Hansen M."/>
            <person name="Howarth C."/>
            <person name="Imamovic A."/>
            <person name="Larimer J."/>
            <person name="Murphy C."/>
            <person name="Naylor J."/>
            <person name="Pearson M."/>
            <person name="Priest M."/>
            <person name="Roberts A."/>
            <person name="Saif S."/>
            <person name="Shea T."/>
            <person name="Sykes S."/>
            <person name="Wortman J."/>
            <person name="Nusbaum C."/>
            <person name="Birren B."/>
        </authorList>
    </citation>
    <scope>NUCLEOTIDE SEQUENCE [LARGE SCALE GENOMIC DNA]</scope>
    <source>
        <strain evidence="12 13">Ram5</strain>
    </source>
</reference>
<feature type="region of interest" description="Disordered" evidence="9">
    <location>
        <begin position="45"/>
        <end position="74"/>
    </location>
</feature>